<accession>A0ABT5HQ72</accession>
<dbReference type="SUPFAM" id="SSF48452">
    <property type="entry name" value="TPR-like"/>
    <property type="match status" value="1"/>
</dbReference>
<dbReference type="Gene3D" id="1.25.40.10">
    <property type="entry name" value="Tetratricopeptide repeat domain"/>
    <property type="match status" value="1"/>
</dbReference>
<dbReference type="Proteomes" id="UP001214854">
    <property type="component" value="Unassembled WGS sequence"/>
</dbReference>
<evidence type="ECO:0000256" key="1">
    <source>
        <dbReference type="SAM" id="MobiDB-lite"/>
    </source>
</evidence>
<evidence type="ECO:0000259" key="3">
    <source>
        <dbReference type="Pfam" id="PF07607"/>
    </source>
</evidence>
<evidence type="ECO:0000256" key="2">
    <source>
        <dbReference type="SAM" id="SignalP"/>
    </source>
</evidence>
<name>A0ABT5HQ72_9CAUL</name>
<proteinExistence type="predicted"/>
<dbReference type="InterPro" id="IPR011990">
    <property type="entry name" value="TPR-like_helical_dom_sf"/>
</dbReference>
<sequence length="535" mass="59335">MKRLSAIALTGSLLLSGAAGSVAAATKWIRAESDHFVVYSNVNAKATEAYVRNLEKYRYVIGAFYRRSGEDAVPEPKLNLYFVDNHSDFKQVWPDVSLRIGGFVRICSNGMAGYSLYGGDSIRDASKIERQEENSSQTIIFHEYAHMFMFQNSRVAYPRWFVEGFADYYGSTRVQDDQAVVGMASSGRVRELMSGGSLRYEDILRGSPNTRNMNNMSAFYAQSWLLTHWIMADPVRSKAFSGYLAARNAGGDPVTAFEAAFGVPVKKLDSTLSSYMRGLKATIYRLRDMPDPRVTLTTLPASADKLLLWDSGVRSCLGNDYKPEVLTRIKTEAVRYPGDDYVRGVVARADLLLGDEALALDYYLNYTKANPNDSEGFFRLGQTWFLMAEHDKLAPNETRDSQMKKARAALGKAYALDPLNAVNLYYLSRAGVKGPNYPDDNTVNAAIEAHNLAPSVPEFALHASRLLIMKGRLEDARYTLLPLANNPHGGSFAEWVASVVAAIDAGKSKDEVQSLINSRPKKDADDDAKDDKKSK</sequence>
<feature type="domain" description="DUF1570" evidence="3">
    <location>
        <begin position="140"/>
        <end position="233"/>
    </location>
</feature>
<protein>
    <submittedName>
        <fullName evidence="4">DUF1570 domain-containing protein</fullName>
    </submittedName>
</protein>
<gene>
    <name evidence="4" type="ORF">PQU92_02920</name>
</gene>
<dbReference type="RefSeq" id="WP_272746713.1">
    <property type="nucleotide sequence ID" value="NZ_JAQQKX010000001.1"/>
</dbReference>
<feature type="chain" id="PRO_5046079137" evidence="2">
    <location>
        <begin position="25"/>
        <end position="535"/>
    </location>
</feature>
<feature type="signal peptide" evidence="2">
    <location>
        <begin position="1"/>
        <end position="24"/>
    </location>
</feature>
<organism evidence="4 5">
    <name type="scientific">Asticcacaulis aquaticus</name>
    <dbReference type="NCBI Taxonomy" id="2984212"/>
    <lineage>
        <taxon>Bacteria</taxon>
        <taxon>Pseudomonadati</taxon>
        <taxon>Pseudomonadota</taxon>
        <taxon>Alphaproteobacteria</taxon>
        <taxon>Caulobacterales</taxon>
        <taxon>Caulobacteraceae</taxon>
        <taxon>Asticcacaulis</taxon>
    </lineage>
</organism>
<keyword evidence="5" id="KW-1185">Reference proteome</keyword>
<evidence type="ECO:0000313" key="5">
    <source>
        <dbReference type="Proteomes" id="UP001214854"/>
    </source>
</evidence>
<comment type="caution">
    <text evidence="4">The sequence shown here is derived from an EMBL/GenBank/DDBJ whole genome shotgun (WGS) entry which is preliminary data.</text>
</comment>
<dbReference type="Pfam" id="PF07607">
    <property type="entry name" value="DUF1570"/>
    <property type="match status" value="1"/>
</dbReference>
<reference evidence="4 5" key="1">
    <citation type="submission" date="2023-01" db="EMBL/GenBank/DDBJ databases">
        <title>Novel species of the genus Asticcacaulis isolated from rivers.</title>
        <authorList>
            <person name="Lu H."/>
        </authorList>
    </citation>
    <scope>NUCLEOTIDE SEQUENCE [LARGE SCALE GENOMIC DNA]</scope>
    <source>
        <strain evidence="4 5">BYS171W</strain>
    </source>
</reference>
<evidence type="ECO:0000313" key="4">
    <source>
        <dbReference type="EMBL" id="MDC7682211.1"/>
    </source>
</evidence>
<feature type="region of interest" description="Disordered" evidence="1">
    <location>
        <begin position="508"/>
        <end position="535"/>
    </location>
</feature>
<dbReference type="InterPro" id="IPR011464">
    <property type="entry name" value="DUF1570"/>
</dbReference>
<dbReference type="EMBL" id="JAQQKX010000001">
    <property type="protein sequence ID" value="MDC7682211.1"/>
    <property type="molecule type" value="Genomic_DNA"/>
</dbReference>
<keyword evidence="2" id="KW-0732">Signal</keyword>
<feature type="compositionally biased region" description="Basic and acidic residues" evidence="1">
    <location>
        <begin position="520"/>
        <end position="535"/>
    </location>
</feature>